<dbReference type="Pfam" id="PF14111">
    <property type="entry name" value="DUF4283"/>
    <property type="match status" value="1"/>
</dbReference>
<dbReference type="Pfam" id="PF14392">
    <property type="entry name" value="zf-CCHC_4"/>
    <property type="match status" value="1"/>
</dbReference>
<dbReference type="InterPro" id="IPR001878">
    <property type="entry name" value="Znf_CCHC"/>
</dbReference>
<feature type="compositionally biased region" description="Polar residues" evidence="2">
    <location>
        <begin position="358"/>
        <end position="381"/>
    </location>
</feature>
<dbReference type="EMBL" id="CAMGYJ010000002">
    <property type="protein sequence ID" value="CAI0380721.1"/>
    <property type="molecule type" value="Genomic_DNA"/>
</dbReference>
<evidence type="ECO:0000313" key="5">
    <source>
        <dbReference type="Proteomes" id="UP001154282"/>
    </source>
</evidence>
<organism evidence="4 5">
    <name type="scientific">Linum tenue</name>
    <dbReference type="NCBI Taxonomy" id="586396"/>
    <lineage>
        <taxon>Eukaryota</taxon>
        <taxon>Viridiplantae</taxon>
        <taxon>Streptophyta</taxon>
        <taxon>Embryophyta</taxon>
        <taxon>Tracheophyta</taxon>
        <taxon>Spermatophyta</taxon>
        <taxon>Magnoliopsida</taxon>
        <taxon>eudicotyledons</taxon>
        <taxon>Gunneridae</taxon>
        <taxon>Pentapetalae</taxon>
        <taxon>rosids</taxon>
        <taxon>fabids</taxon>
        <taxon>Malpighiales</taxon>
        <taxon>Linaceae</taxon>
        <taxon>Linum</taxon>
    </lineage>
</organism>
<dbReference type="PANTHER" id="PTHR31286">
    <property type="entry name" value="GLYCINE-RICH CELL WALL STRUCTURAL PROTEIN 1.8-LIKE"/>
    <property type="match status" value="1"/>
</dbReference>
<evidence type="ECO:0000256" key="2">
    <source>
        <dbReference type="SAM" id="MobiDB-lite"/>
    </source>
</evidence>
<feature type="region of interest" description="Disordered" evidence="2">
    <location>
        <begin position="309"/>
        <end position="381"/>
    </location>
</feature>
<reference evidence="4" key="1">
    <citation type="submission" date="2022-08" db="EMBL/GenBank/DDBJ databases">
        <authorList>
            <person name="Gutierrez-Valencia J."/>
        </authorList>
    </citation>
    <scope>NUCLEOTIDE SEQUENCE</scope>
</reference>
<dbReference type="GO" id="GO:0008270">
    <property type="term" value="F:zinc ion binding"/>
    <property type="evidence" value="ECO:0007669"/>
    <property type="project" value="UniProtKB-KW"/>
</dbReference>
<comment type="caution">
    <text evidence="4">The sequence shown here is derived from an EMBL/GenBank/DDBJ whole genome shotgun (WGS) entry which is preliminary data.</text>
</comment>
<dbReference type="InterPro" id="IPR025558">
    <property type="entry name" value="DUF4283"/>
</dbReference>
<evidence type="ECO:0000256" key="1">
    <source>
        <dbReference type="PROSITE-ProRule" id="PRU00047"/>
    </source>
</evidence>
<dbReference type="PROSITE" id="PS50158">
    <property type="entry name" value="ZF_CCHC"/>
    <property type="match status" value="1"/>
</dbReference>
<dbReference type="Proteomes" id="UP001154282">
    <property type="component" value="Unassembled WGS sequence"/>
</dbReference>
<evidence type="ECO:0000259" key="3">
    <source>
        <dbReference type="PROSITE" id="PS50158"/>
    </source>
</evidence>
<proteinExistence type="predicted"/>
<feature type="compositionally biased region" description="Polar residues" evidence="2">
    <location>
        <begin position="212"/>
        <end position="221"/>
    </location>
</feature>
<feature type="domain" description="CCHC-type" evidence="3">
    <location>
        <begin position="135"/>
        <end position="148"/>
    </location>
</feature>
<gene>
    <name evidence="4" type="ORF">LITE_LOCUS2801</name>
</gene>
<dbReference type="PANTHER" id="PTHR31286:SF99">
    <property type="entry name" value="DUF4283 DOMAIN-CONTAINING PROTEIN"/>
    <property type="match status" value="1"/>
</dbReference>
<keyword evidence="1" id="KW-0862">Zinc</keyword>
<keyword evidence="1" id="KW-0863">Zinc-finger</keyword>
<evidence type="ECO:0000313" key="4">
    <source>
        <dbReference type="EMBL" id="CAI0380721.1"/>
    </source>
</evidence>
<protein>
    <recommendedName>
        <fullName evidence="3">CCHC-type domain-containing protein</fullName>
    </recommendedName>
</protein>
<keyword evidence="1" id="KW-0479">Metal-binding</keyword>
<keyword evidence="5" id="KW-1185">Reference proteome</keyword>
<accession>A0AAV0H622</accession>
<dbReference type="InterPro" id="IPR025836">
    <property type="entry name" value="Zn_knuckle_CX2CX4HX4C"/>
</dbReference>
<feature type="region of interest" description="Disordered" evidence="2">
    <location>
        <begin position="173"/>
        <end position="256"/>
    </location>
</feature>
<sequence length="450" mass="49683">MRVVDLEQGYFMVKFSLESDYCRALTGGPWTISDHYLVVRKWTSSFRITEKLPPSLVVWVRFPAMPIQYYHTRILTAIGNMLGKLIRINYNTQTAQRGKFARIAIELDVSQPLTPDFYLDGAVQLIEYENLPQVCFSCGRIGHVQEECADNQPPANVHSTAALSTTALLTPPSLQQAPAAETHTSTETVRTEEAFGPWMVVQRRNRRYNRNAQPATPMKNQSTKENRTTTIGNSADRPIPPGGDGSQRRHPPTTTAQQQFMEGMGIHSRAHASIKATIPTVTLKHQLPTGESIIQRNQIGFKAAAHVDKFGKPNRQTKGKGEDTSITTPATLNVEGILGPSPHKATTSSPFINALHQPKNNPANNKDSSASSPNPMPSTLVSDETQNITTISGPNGTTIHVISVQPIEEDKMKSPSISSRSKSKKIAEQHQRYWLMFDSVGVQTPRSING</sequence>
<name>A0AAV0H622_9ROSI</name>
<dbReference type="AlphaFoldDB" id="A0AAV0H622"/>
<dbReference type="InterPro" id="IPR040256">
    <property type="entry name" value="At4g02000-like"/>
</dbReference>
<dbReference type="GO" id="GO:0003676">
    <property type="term" value="F:nucleic acid binding"/>
    <property type="evidence" value="ECO:0007669"/>
    <property type="project" value="InterPro"/>
</dbReference>